<gene>
    <name evidence="7" type="primary">dhbC</name>
    <name evidence="7" type="ORF">DTO96_101328</name>
</gene>
<dbReference type="GO" id="GO:0008909">
    <property type="term" value="F:isochorismate synthase activity"/>
    <property type="evidence" value="ECO:0007669"/>
    <property type="project" value="UniProtKB-EC"/>
</dbReference>
<organism evidence="7 8">
    <name type="scientific">Ephemeroptericola cinctiostellae</name>
    <dbReference type="NCBI Taxonomy" id="2268024"/>
    <lineage>
        <taxon>Bacteria</taxon>
        <taxon>Pseudomonadati</taxon>
        <taxon>Pseudomonadota</taxon>
        <taxon>Betaproteobacteria</taxon>
        <taxon>Burkholderiales</taxon>
        <taxon>Burkholderiaceae</taxon>
        <taxon>Ephemeroptericola</taxon>
    </lineage>
</organism>
<dbReference type="SUPFAM" id="SSF56322">
    <property type="entry name" value="ADC synthase"/>
    <property type="match status" value="1"/>
</dbReference>
<dbReference type="InterPro" id="IPR005801">
    <property type="entry name" value="ADC_synthase"/>
</dbReference>
<dbReference type="InterPro" id="IPR015890">
    <property type="entry name" value="Chorismate_C"/>
</dbReference>
<comment type="catalytic activity">
    <reaction evidence="1">
        <text>chorismate = isochorismate</text>
        <dbReference type="Rhea" id="RHEA:18985"/>
        <dbReference type="ChEBI" id="CHEBI:29748"/>
        <dbReference type="ChEBI" id="CHEBI:29780"/>
        <dbReference type="EC" id="5.4.4.2"/>
    </reaction>
</comment>
<feature type="domain" description="Chorismate-utilising enzyme C-terminal" evidence="6">
    <location>
        <begin position="120"/>
        <end position="377"/>
    </location>
</feature>
<evidence type="ECO:0000313" key="7">
    <source>
        <dbReference type="EMBL" id="AXF85597.1"/>
    </source>
</evidence>
<dbReference type="EC" id="5.4.4.2" evidence="3"/>
<evidence type="ECO:0000256" key="5">
    <source>
        <dbReference type="ARBA" id="ARBA00041564"/>
    </source>
</evidence>
<dbReference type="NCBIfam" id="TIGR00543">
    <property type="entry name" value="isochor_syn"/>
    <property type="match status" value="1"/>
</dbReference>
<dbReference type="InterPro" id="IPR004561">
    <property type="entry name" value="IsoChor_synthase"/>
</dbReference>
<dbReference type="PANTHER" id="PTHR42839:SF2">
    <property type="entry name" value="ISOCHORISMATE SYNTHASE ENTC"/>
    <property type="match status" value="1"/>
</dbReference>
<evidence type="ECO:0000259" key="6">
    <source>
        <dbReference type="Pfam" id="PF00425"/>
    </source>
</evidence>
<reference evidence="8" key="1">
    <citation type="submission" date="2018-07" db="EMBL/GenBank/DDBJ databases">
        <authorList>
            <person name="Kim H."/>
        </authorList>
    </citation>
    <scope>NUCLEOTIDE SEQUENCE [LARGE SCALE GENOMIC DNA]</scope>
    <source>
        <strain evidence="8">F02</strain>
    </source>
</reference>
<dbReference type="Proteomes" id="UP000252182">
    <property type="component" value="Chromosome"/>
</dbReference>
<dbReference type="AlphaFoldDB" id="A0A345DB59"/>
<comment type="similarity">
    <text evidence="2">Belongs to the isochorismate synthase family.</text>
</comment>
<dbReference type="PANTHER" id="PTHR42839">
    <property type="entry name" value="ISOCHORISMATE SYNTHASE ENTC"/>
    <property type="match status" value="1"/>
</dbReference>
<keyword evidence="8" id="KW-1185">Reference proteome</keyword>
<dbReference type="EMBL" id="CP031124">
    <property type="protein sequence ID" value="AXF85597.1"/>
    <property type="molecule type" value="Genomic_DNA"/>
</dbReference>
<evidence type="ECO:0000256" key="3">
    <source>
        <dbReference type="ARBA" id="ARBA00012824"/>
    </source>
</evidence>
<dbReference type="Pfam" id="PF00425">
    <property type="entry name" value="Chorismate_bind"/>
    <property type="match status" value="1"/>
</dbReference>
<dbReference type="KEGG" id="hyf:DTO96_101328"/>
<evidence type="ECO:0000256" key="4">
    <source>
        <dbReference type="ARBA" id="ARBA00023235"/>
    </source>
</evidence>
<name>A0A345DB59_9BURK</name>
<dbReference type="RefSeq" id="WP_192878962.1">
    <property type="nucleotide sequence ID" value="NZ_CP031124.1"/>
</dbReference>
<dbReference type="Gene3D" id="3.60.120.10">
    <property type="entry name" value="Anthranilate synthase"/>
    <property type="match status" value="1"/>
</dbReference>
<proteinExistence type="inferred from homology"/>
<sequence>MNDVTQVGRACEKFMVEQNDLSGKTLFVSPHKSIIGKGVAAQLKVSSSAVNAAFVTEMLSQVEQGGGRRMLFAALPFDSNAKAYIQVPEQVMVLASPAADFAFDLVLPVKVDSVVSIPSEECYKSMVGHALDAIDAKSLNKVVLSRSLQISAQINVSNLIKQLLSSHAQGYKFAFHHEDSEGAMATLVGASPELLLSKNGVSVTSNPLAGSIPRCVDPEEDRRRAQNLLRSTKDLYEHELVVRSVAAALAPFCTQLSVPSRPSLLSTPTMWHLSTVVEGTLHDASTSSLSLAQALHPTPAVCGYPAEAARTFIQQHEGFDRNLFTGLVGWEDEFGDGEWAVTIRCSQVTDDKVTVYAGAGVVSGSEPERELRETQAKMRTMLNAMGLNEILEYSEEAYV</sequence>
<accession>A0A345DB59</accession>
<evidence type="ECO:0000313" key="8">
    <source>
        <dbReference type="Proteomes" id="UP000252182"/>
    </source>
</evidence>
<protein>
    <recommendedName>
        <fullName evidence="3">isochorismate synthase</fullName>
        <ecNumber evidence="3">5.4.4.2</ecNumber>
    </recommendedName>
    <alternativeName>
        <fullName evidence="5">Isochorismate mutase</fullName>
    </alternativeName>
</protein>
<keyword evidence="4 7" id="KW-0413">Isomerase</keyword>
<dbReference type="GO" id="GO:0009697">
    <property type="term" value="P:salicylic acid biosynthetic process"/>
    <property type="evidence" value="ECO:0007669"/>
    <property type="project" value="TreeGrafter"/>
</dbReference>
<evidence type="ECO:0000256" key="1">
    <source>
        <dbReference type="ARBA" id="ARBA00000799"/>
    </source>
</evidence>
<evidence type="ECO:0000256" key="2">
    <source>
        <dbReference type="ARBA" id="ARBA00005297"/>
    </source>
</evidence>